<dbReference type="EMBL" id="WJIF01000002">
    <property type="protein sequence ID" value="MRG58880.1"/>
    <property type="molecule type" value="Genomic_DNA"/>
</dbReference>
<dbReference type="Pfam" id="PF19053">
    <property type="entry name" value="EccD"/>
    <property type="match status" value="1"/>
</dbReference>
<evidence type="ECO:0000259" key="2">
    <source>
        <dbReference type="Pfam" id="PF19053"/>
    </source>
</evidence>
<evidence type="ECO:0000313" key="4">
    <source>
        <dbReference type="Proteomes" id="UP000431080"/>
    </source>
</evidence>
<comment type="caution">
    <text evidence="3">The sequence shown here is derived from an EMBL/GenBank/DDBJ whole genome shotgun (WGS) entry which is preliminary data.</text>
</comment>
<reference evidence="3 4" key="1">
    <citation type="submission" date="2019-10" db="EMBL/GenBank/DDBJ databases">
        <authorList>
            <person name="Nie G."/>
            <person name="Ming H."/>
            <person name="Yi B."/>
        </authorList>
    </citation>
    <scope>NUCLEOTIDE SEQUENCE [LARGE SCALE GENOMIC DNA]</scope>
    <source>
        <strain evidence="3 4">CFH 90414</strain>
    </source>
</reference>
<feature type="transmembrane region" description="Helical" evidence="1">
    <location>
        <begin position="424"/>
        <end position="443"/>
    </location>
</feature>
<evidence type="ECO:0000313" key="3">
    <source>
        <dbReference type="EMBL" id="MRG58880.1"/>
    </source>
</evidence>
<dbReference type="Gene3D" id="3.10.20.90">
    <property type="entry name" value="Phosphatidylinositol 3-kinase Catalytic Subunit, Chain A, domain 1"/>
    <property type="match status" value="1"/>
</dbReference>
<dbReference type="AlphaFoldDB" id="A0A6I2F7X8"/>
<dbReference type="Pfam" id="PF08817">
    <property type="entry name" value="YukD"/>
    <property type="match status" value="1"/>
</dbReference>
<dbReference type="InterPro" id="IPR024962">
    <property type="entry name" value="YukD-like"/>
</dbReference>
<feature type="domain" description="EccD-like transmembrane" evidence="2">
    <location>
        <begin position="121"/>
        <end position="442"/>
    </location>
</feature>
<keyword evidence="1" id="KW-0472">Membrane</keyword>
<protein>
    <submittedName>
        <fullName evidence="3">Type VII secretion integral membrane protein EccD</fullName>
    </submittedName>
</protein>
<sequence length="444" mass="44718">MAQNAAAAGVLRLSIVSEDRRLDVGVPAHVPLVELIPGFARSIGVLDPTLAHTGYQLRRADGTVLDSARAALVQGVHDGELLTLVRGGLIAEPKVYDDIVEAVIDATASQHGAWTPRDSSRTALAISLAFLALCALLLLTSGADSTLAAVIAGAGALVLLATGAVLGRLGQSEASHALSLAAAAYGGLAGLIAVPAAEPWGWPLAAAGLGLGLVGGAALALAPDRPELQFAPIALGTALGLTGLIAAVLGGDPIGPWAIMVAAAGTLSNGLPWLAMSSTRIRVISPQSDAEIFDAPHPVDPDEVTRRAVAGARTLTSLRIALALAMLVATPLVAASGLVGALLSALAFVGLMFQSRQMHARGGVLALMAFGAVGLAVTGLTVVFSQPDLRIGLLVVLLTTTALLVGLTLLSPRARLRLARLADTAELVALALLLPLGVLTAGLA</sequence>
<dbReference type="InterPro" id="IPR044049">
    <property type="entry name" value="EccD_transm"/>
</dbReference>
<evidence type="ECO:0000256" key="1">
    <source>
        <dbReference type="SAM" id="Phobius"/>
    </source>
</evidence>
<keyword evidence="1" id="KW-1133">Transmembrane helix</keyword>
<dbReference type="RefSeq" id="WP_153683391.1">
    <property type="nucleotide sequence ID" value="NZ_WJIF01000002.1"/>
</dbReference>
<feature type="transmembrane region" description="Helical" evidence="1">
    <location>
        <begin position="178"/>
        <end position="196"/>
    </location>
</feature>
<dbReference type="Proteomes" id="UP000431080">
    <property type="component" value="Unassembled WGS sequence"/>
</dbReference>
<feature type="transmembrane region" description="Helical" evidence="1">
    <location>
        <begin position="391"/>
        <end position="412"/>
    </location>
</feature>
<gene>
    <name evidence="3" type="ORF">GE115_03200</name>
</gene>
<organism evidence="3 4">
    <name type="scientific">Agromyces agglutinans</name>
    <dbReference type="NCBI Taxonomy" id="2662258"/>
    <lineage>
        <taxon>Bacteria</taxon>
        <taxon>Bacillati</taxon>
        <taxon>Actinomycetota</taxon>
        <taxon>Actinomycetes</taxon>
        <taxon>Micrococcales</taxon>
        <taxon>Microbacteriaceae</taxon>
        <taxon>Agromyces</taxon>
    </lineage>
</organism>
<feature type="transmembrane region" description="Helical" evidence="1">
    <location>
        <begin position="202"/>
        <end position="221"/>
    </location>
</feature>
<feature type="transmembrane region" description="Helical" evidence="1">
    <location>
        <begin position="335"/>
        <end position="353"/>
    </location>
</feature>
<feature type="transmembrane region" description="Helical" evidence="1">
    <location>
        <begin position="123"/>
        <end position="141"/>
    </location>
</feature>
<name>A0A6I2F7X8_9MICO</name>
<keyword evidence="4" id="KW-1185">Reference proteome</keyword>
<proteinExistence type="predicted"/>
<accession>A0A6I2F7X8</accession>
<feature type="transmembrane region" description="Helical" evidence="1">
    <location>
        <begin position="233"/>
        <end position="251"/>
    </location>
</feature>
<keyword evidence="1" id="KW-0812">Transmembrane</keyword>
<feature type="transmembrane region" description="Helical" evidence="1">
    <location>
        <begin position="365"/>
        <end position="385"/>
    </location>
</feature>
<feature type="transmembrane region" description="Helical" evidence="1">
    <location>
        <begin position="147"/>
        <end position="166"/>
    </location>
</feature>